<dbReference type="EMBL" id="PYGE01000022">
    <property type="protein sequence ID" value="PSK97574.1"/>
    <property type="molecule type" value="Genomic_DNA"/>
</dbReference>
<feature type="transmembrane region" description="Helical" evidence="1">
    <location>
        <begin position="381"/>
        <end position="397"/>
    </location>
</feature>
<dbReference type="OrthoDB" id="5242248at2"/>
<evidence type="ECO:0000256" key="1">
    <source>
        <dbReference type="SAM" id="Phobius"/>
    </source>
</evidence>
<feature type="transmembrane region" description="Helical" evidence="1">
    <location>
        <begin position="323"/>
        <end position="349"/>
    </location>
</feature>
<evidence type="ECO:0000313" key="2">
    <source>
        <dbReference type="EMBL" id="PSK97574.1"/>
    </source>
</evidence>
<keyword evidence="1" id="KW-1133">Transmembrane helix</keyword>
<feature type="transmembrane region" description="Helical" evidence="1">
    <location>
        <begin position="241"/>
        <end position="274"/>
    </location>
</feature>
<feature type="transmembrane region" description="Helical" evidence="1">
    <location>
        <begin position="216"/>
        <end position="234"/>
    </location>
</feature>
<feature type="transmembrane region" description="Helical" evidence="1">
    <location>
        <begin position="47"/>
        <end position="67"/>
    </location>
</feature>
<dbReference type="RefSeq" id="WP_129710956.1">
    <property type="nucleotide sequence ID" value="NZ_ML142904.1"/>
</dbReference>
<evidence type="ECO:0008006" key="4">
    <source>
        <dbReference type="Google" id="ProtNLM"/>
    </source>
</evidence>
<proteinExistence type="predicted"/>
<keyword evidence="1" id="KW-0472">Membrane</keyword>
<sequence length="425" mass="44192">MRRRVAVALVLWPALLIVARLWGLEVVEDADADLKVGAVPFYGRWELLASWRLLVPVAAGLMAVALLPRLARTVRPTRLLVLVALAAVVWSLALAVVDPGDTGFGDIQYAYGRHVHLVDDAGGPAEFLRGYVANQDSVPVHLQAHPPGLVLVLWSLGELGLSGIGVQTVLAMAGVAAGAVAAVVIVREVAGDRFARSAAPFVVLAPAAVWHTNADVVFGGVALSGVALVVFATGRSGRRAVLVAVAGGVLFGVALLLSYGVALLAVPIAVAAGWRRAWRVLLASAGAGAAVVLAPLAWDFWWLDGLAATREQYYAGVGADRPYTYFAVANLAVFAAAIGPATAAGLAVLRERRAWLVPGSGLGVVLLADLSGLSSAETERIWQPFMPLVLIAAGAVASSAPRARWWLAAQGATAVVLQAALRSPW</sequence>
<accession>A0A2P8DK35</accession>
<protein>
    <recommendedName>
        <fullName evidence="4">Dolichyl-phosphate-mannose-protein mannosyltransferase</fullName>
    </recommendedName>
</protein>
<feature type="transmembrane region" description="Helical" evidence="1">
    <location>
        <begin position="355"/>
        <end position="374"/>
    </location>
</feature>
<feature type="transmembrane region" description="Helical" evidence="1">
    <location>
        <begin position="164"/>
        <end position="186"/>
    </location>
</feature>
<feature type="transmembrane region" description="Helical" evidence="1">
    <location>
        <begin position="79"/>
        <end position="97"/>
    </location>
</feature>
<keyword evidence="3" id="KW-1185">Reference proteome</keyword>
<name>A0A2P8DK35_9ACTN</name>
<evidence type="ECO:0000313" key="3">
    <source>
        <dbReference type="Proteomes" id="UP000243528"/>
    </source>
</evidence>
<feature type="transmembrane region" description="Helical" evidence="1">
    <location>
        <begin position="280"/>
        <end position="302"/>
    </location>
</feature>
<organism evidence="2 3">
    <name type="scientific">Haloactinopolyspora alba</name>
    <dbReference type="NCBI Taxonomy" id="648780"/>
    <lineage>
        <taxon>Bacteria</taxon>
        <taxon>Bacillati</taxon>
        <taxon>Actinomycetota</taxon>
        <taxon>Actinomycetes</taxon>
        <taxon>Jiangellales</taxon>
        <taxon>Jiangellaceae</taxon>
        <taxon>Haloactinopolyspora</taxon>
    </lineage>
</organism>
<dbReference type="AlphaFoldDB" id="A0A2P8DK35"/>
<gene>
    <name evidence="2" type="ORF">CLV30_12266</name>
</gene>
<comment type="caution">
    <text evidence="2">The sequence shown here is derived from an EMBL/GenBank/DDBJ whole genome shotgun (WGS) entry which is preliminary data.</text>
</comment>
<dbReference type="Proteomes" id="UP000243528">
    <property type="component" value="Unassembled WGS sequence"/>
</dbReference>
<keyword evidence="1" id="KW-0812">Transmembrane</keyword>
<reference evidence="2 3" key="1">
    <citation type="submission" date="2018-03" db="EMBL/GenBank/DDBJ databases">
        <title>Genomic Encyclopedia of Archaeal and Bacterial Type Strains, Phase II (KMG-II): from individual species to whole genera.</title>
        <authorList>
            <person name="Goeker M."/>
        </authorList>
    </citation>
    <scope>NUCLEOTIDE SEQUENCE [LARGE SCALE GENOMIC DNA]</scope>
    <source>
        <strain evidence="2 3">DSM 45211</strain>
    </source>
</reference>